<proteinExistence type="inferred from homology"/>
<feature type="transmembrane region" description="Helical" evidence="4">
    <location>
        <begin position="58"/>
        <end position="77"/>
    </location>
</feature>
<keyword evidence="8" id="KW-1185">Reference proteome</keyword>
<dbReference type="PANTHER" id="PTHR43317">
    <property type="entry name" value="THERMOSPERMINE SYNTHASE ACAULIS5"/>
    <property type="match status" value="1"/>
</dbReference>
<dbReference type="SUPFAM" id="SSF103473">
    <property type="entry name" value="MFS general substrate transporter"/>
    <property type="match status" value="1"/>
</dbReference>
<dbReference type="Gene3D" id="3.40.50.150">
    <property type="entry name" value="Vaccinia Virus protein VP39"/>
    <property type="match status" value="1"/>
</dbReference>
<dbReference type="InterPro" id="IPR030373">
    <property type="entry name" value="PABS_CS"/>
</dbReference>
<evidence type="ECO:0000256" key="5">
    <source>
        <dbReference type="PROSITE-ProRule" id="PRU00354"/>
    </source>
</evidence>
<dbReference type="InterPro" id="IPR029063">
    <property type="entry name" value="SAM-dependent_MTases_sf"/>
</dbReference>
<reference evidence="7" key="1">
    <citation type="submission" date="2017-12" db="EMBL/GenBank/DDBJ databases">
        <title>Sequencing the genomes of 1000 Actinobacteria strains.</title>
        <authorList>
            <person name="Klenk H.-P."/>
        </authorList>
    </citation>
    <scope>NUCLEOTIDE SEQUENCE [LARGE SCALE GENOMIC DNA]</scope>
    <source>
        <strain evidence="7">DSM 44228</strain>
    </source>
</reference>
<organism evidence="7 8">
    <name type="scientific">Saccharopolyspora spinosa</name>
    <dbReference type="NCBI Taxonomy" id="60894"/>
    <lineage>
        <taxon>Bacteria</taxon>
        <taxon>Bacillati</taxon>
        <taxon>Actinomycetota</taxon>
        <taxon>Actinomycetes</taxon>
        <taxon>Pseudonocardiales</taxon>
        <taxon>Pseudonocardiaceae</taxon>
        <taxon>Saccharopolyspora</taxon>
    </lineage>
</organism>
<feature type="transmembrane region" description="Helical" evidence="4">
    <location>
        <begin position="26"/>
        <end position="52"/>
    </location>
</feature>
<dbReference type="Pfam" id="PF01564">
    <property type="entry name" value="Spermine_synth"/>
    <property type="match status" value="1"/>
</dbReference>
<keyword evidence="4" id="KW-0472">Membrane</keyword>
<comment type="caution">
    <text evidence="7">The sequence shown here is derived from an EMBL/GenBank/DDBJ whole genome shotgun (WGS) entry which is preliminary data.</text>
</comment>
<feature type="transmembrane region" description="Helical" evidence="4">
    <location>
        <begin position="119"/>
        <end position="142"/>
    </location>
</feature>
<dbReference type="SUPFAM" id="SSF53335">
    <property type="entry name" value="S-adenosyl-L-methionine-dependent methyltransferases"/>
    <property type="match status" value="1"/>
</dbReference>
<feature type="binding site" evidence="4">
    <location>
        <position position="337"/>
    </location>
    <ligand>
        <name>S-methyl-5'-thioadenosine</name>
        <dbReference type="ChEBI" id="CHEBI:17509"/>
    </ligand>
</feature>
<comment type="subcellular location">
    <subcellularLocation>
        <location evidence="4">Cell membrane</location>
        <topology evidence="4">Multi-pass membrane protein</topology>
    </subcellularLocation>
</comment>
<dbReference type="NCBIfam" id="NF037959">
    <property type="entry name" value="MFS_SpdSyn"/>
    <property type="match status" value="1"/>
</dbReference>
<dbReference type="InterPro" id="IPR036259">
    <property type="entry name" value="MFS_trans_sf"/>
</dbReference>
<dbReference type="HAMAP" id="MF_00198">
    <property type="entry name" value="Spermidine_synth"/>
    <property type="match status" value="1"/>
</dbReference>
<dbReference type="EMBL" id="PJNB01000001">
    <property type="protein sequence ID" value="PKW13927.1"/>
    <property type="molecule type" value="Genomic_DNA"/>
</dbReference>
<evidence type="ECO:0000256" key="2">
    <source>
        <dbReference type="ARBA" id="ARBA00022679"/>
    </source>
</evidence>
<name>A0A2N3XTA4_SACSN</name>
<evidence type="ECO:0000256" key="3">
    <source>
        <dbReference type="ARBA" id="ARBA00023115"/>
    </source>
</evidence>
<keyword evidence="4" id="KW-1003">Cell membrane</keyword>
<dbReference type="UniPathway" id="UPA00248">
    <property type="reaction ID" value="UER00314"/>
</dbReference>
<dbReference type="PROSITE" id="PS51006">
    <property type="entry name" value="PABS_2"/>
    <property type="match status" value="1"/>
</dbReference>
<dbReference type="InterPro" id="IPR001045">
    <property type="entry name" value="Spermi_synthase"/>
</dbReference>
<keyword evidence="4" id="KW-0745">Spermidine biosynthesis</keyword>
<dbReference type="InterPro" id="IPR030374">
    <property type="entry name" value="PABS"/>
</dbReference>
<keyword evidence="4" id="KW-0812">Transmembrane</keyword>
<keyword evidence="4" id="KW-1133">Transmembrane helix</keyword>
<dbReference type="AlphaFoldDB" id="A0A2N3XTA4"/>
<evidence type="ECO:0000313" key="8">
    <source>
        <dbReference type="Proteomes" id="UP000233786"/>
    </source>
</evidence>
<evidence type="ECO:0000313" key="7">
    <source>
        <dbReference type="EMBL" id="PKW13927.1"/>
    </source>
</evidence>
<dbReference type="PANTHER" id="PTHR43317:SF1">
    <property type="entry name" value="THERMOSPERMINE SYNTHASE ACAULIS5"/>
    <property type="match status" value="1"/>
</dbReference>
<comment type="function">
    <text evidence="4">Catalyzes the irreversible transfer of a propylamine group from the amino donor S-adenosylmethioninamine (decarboxy-AdoMet) to putrescine (1,4-diaminobutane) to yield spermidine.</text>
</comment>
<evidence type="ECO:0000256" key="1">
    <source>
        <dbReference type="ARBA" id="ARBA00007867"/>
    </source>
</evidence>
<accession>A0A2N3XTA4</accession>
<keyword evidence="2 4" id="KW-0808">Transferase</keyword>
<dbReference type="GO" id="GO:0010487">
    <property type="term" value="F:thermospermine synthase activity"/>
    <property type="evidence" value="ECO:0007669"/>
    <property type="project" value="UniProtKB-ARBA"/>
</dbReference>
<feature type="binding site" evidence="4">
    <location>
        <position position="317"/>
    </location>
    <ligand>
        <name>spermidine</name>
        <dbReference type="ChEBI" id="CHEBI:57834"/>
    </ligand>
</feature>
<evidence type="ECO:0000256" key="4">
    <source>
        <dbReference type="HAMAP-Rule" id="MF_00198"/>
    </source>
</evidence>
<feature type="binding site" evidence="4">
    <location>
        <position position="260"/>
    </location>
    <ligand>
        <name>S-methyl-5'-thioadenosine</name>
        <dbReference type="ChEBI" id="CHEBI:17509"/>
    </ligand>
</feature>
<comment type="pathway">
    <text evidence="4">Amine and polyamine biosynthesis; spermidine biosynthesis; spermidine from putrescine: step 1/1.</text>
</comment>
<feature type="binding site" evidence="4">
    <location>
        <begin position="371"/>
        <end position="372"/>
    </location>
    <ligand>
        <name>S-methyl-5'-thioadenosine</name>
        <dbReference type="ChEBI" id="CHEBI:17509"/>
    </ligand>
</feature>
<dbReference type="STRING" id="994479.GCA_000194155_04203"/>
<keyword evidence="3 4" id="KW-0620">Polyamine biosynthesis</keyword>
<dbReference type="EC" id="2.5.1.16" evidence="4"/>
<evidence type="ECO:0000259" key="6">
    <source>
        <dbReference type="PROSITE" id="PS51006"/>
    </source>
</evidence>
<dbReference type="Proteomes" id="UP000233786">
    <property type="component" value="Unassembled WGS sequence"/>
</dbReference>
<dbReference type="RefSeq" id="WP_010308350.1">
    <property type="nucleotide sequence ID" value="NZ_CP061007.1"/>
</dbReference>
<comment type="similarity">
    <text evidence="1 4">Belongs to the spermidine/spermine synthase family.</text>
</comment>
<feature type="transmembrane region" description="Helical" evidence="4">
    <location>
        <begin position="89"/>
        <end position="113"/>
    </location>
</feature>
<feature type="active site" description="Proton acceptor" evidence="4 5">
    <location>
        <position position="389"/>
    </location>
</feature>
<dbReference type="GO" id="GO:0008295">
    <property type="term" value="P:spermidine biosynthetic process"/>
    <property type="evidence" value="ECO:0007669"/>
    <property type="project" value="UniProtKB-UniRule"/>
</dbReference>
<dbReference type="GO" id="GO:0004766">
    <property type="term" value="F:spermidine synthase activity"/>
    <property type="evidence" value="ECO:0007669"/>
    <property type="project" value="UniProtKB-UniRule"/>
</dbReference>
<dbReference type="PROSITE" id="PS01330">
    <property type="entry name" value="PABS_1"/>
    <property type="match status" value="1"/>
</dbReference>
<feature type="transmembrane region" description="Helical" evidence="4">
    <location>
        <begin position="183"/>
        <end position="203"/>
    </location>
</feature>
<comment type="catalytic activity">
    <reaction evidence="4">
        <text>S-adenosyl 3-(methylsulfanyl)propylamine + putrescine = S-methyl-5'-thioadenosine + spermidine + H(+)</text>
        <dbReference type="Rhea" id="RHEA:12721"/>
        <dbReference type="ChEBI" id="CHEBI:15378"/>
        <dbReference type="ChEBI" id="CHEBI:17509"/>
        <dbReference type="ChEBI" id="CHEBI:57443"/>
        <dbReference type="ChEBI" id="CHEBI:57834"/>
        <dbReference type="ChEBI" id="CHEBI:326268"/>
        <dbReference type="EC" id="2.5.1.16"/>
    </reaction>
</comment>
<feature type="domain" description="PABS" evidence="6">
    <location>
        <begin position="230"/>
        <end position="468"/>
    </location>
</feature>
<dbReference type="GO" id="GO:0005886">
    <property type="term" value="C:plasma membrane"/>
    <property type="evidence" value="ECO:0007669"/>
    <property type="project" value="UniProtKB-SubCell"/>
</dbReference>
<dbReference type="CDD" id="cd02440">
    <property type="entry name" value="AdoMet_MTases"/>
    <property type="match status" value="1"/>
</dbReference>
<feature type="binding site" evidence="4">
    <location>
        <position position="295"/>
    </location>
    <ligand>
        <name>spermidine</name>
        <dbReference type="ChEBI" id="CHEBI:57834"/>
    </ligand>
</feature>
<comment type="caution">
    <text evidence="4">Lacks conserved residue(s) required for the propagation of feature annotation.</text>
</comment>
<dbReference type="NCBIfam" id="NF002956">
    <property type="entry name" value="PRK03612.1"/>
    <property type="match status" value="1"/>
</dbReference>
<gene>
    <name evidence="4" type="primary">speE</name>
    <name evidence="7" type="ORF">A8926_1497</name>
</gene>
<comment type="subunit">
    <text evidence="4">Homodimer or homotetramer.</text>
</comment>
<feature type="transmembrane region" description="Helical" evidence="4">
    <location>
        <begin position="215"/>
        <end position="235"/>
    </location>
</feature>
<feature type="transmembrane region" description="Helical" evidence="4">
    <location>
        <begin position="154"/>
        <end position="177"/>
    </location>
</feature>
<protein>
    <recommendedName>
        <fullName evidence="4">Polyamine aminopropyltransferase</fullName>
    </recommendedName>
    <alternativeName>
        <fullName evidence="4">Putrescine aminopropyltransferase</fullName>
        <shortName evidence="4">PAPT</shortName>
    </alternativeName>
    <alternativeName>
        <fullName evidence="4">Spermidine synthase</fullName>
        <shortName evidence="4">SPDS</shortName>
        <shortName evidence="4">SPDSY</shortName>
        <ecNumber evidence="4">2.5.1.16</ecNumber>
    </alternativeName>
</protein>
<sequence>MSVSAEPAAGPVETGKPRGRFARTAVLVAVFICAACGLVYELALVALGSYLIGDTVGQASIVLSLMVFAMGVGALAAKPLQRWAAPAFAGIELLLALLGGLSVLGLYAAFAWLSLYTPALIAMALVLGVLIGAEIPLLMVLLQRIRRQDAGSAVADLFAADYVGGLVGGLAFPFLLLPLFGQVQGALLVGMVNAAAGLGLVLTVFRRELSKRATLLLTGASLLVGGLLLGAYAFADDFEITARQALYADPVVHSERTQYQDIVLTESLSLGGNRDTRLYLNGDLQFSSMDEYRYHEAMVHPAMAGPHERVLVLGGGDGLALRELLRYPDVREVTLVELDPAVLELARTDPRVSTLNKNAFADPRVRAVAADAFSWLRDNRDRYDVVLVDMPDADSTATAKLYSTEFYGLARQAMSDDARMVVQSGSPFFAPKAFWCIESTMRAAGLSTVPYEITVPSFGEWGFHLASAKPDSTPVATGAATSMEIGPLISMEIGPSISMEIAETHQEDGNPLAAPGAPPLRLPADVPPLRSLDEETLQAAATFPPDRTRIPGMEPSTLMHPTILEYAQGEWANY</sequence>